<dbReference type="RefSeq" id="WP_283205917.1">
    <property type="nucleotide sequence ID" value="NZ_BPQL01000102.1"/>
</dbReference>
<evidence type="ECO:0000313" key="2">
    <source>
        <dbReference type="EMBL" id="MET3695098.1"/>
    </source>
</evidence>
<proteinExistence type="predicted"/>
<comment type="caution">
    <text evidence="2">The sequence shown here is derived from an EMBL/GenBank/DDBJ whole genome shotgun (WGS) entry which is preliminary data.</text>
</comment>
<keyword evidence="1" id="KW-0472">Membrane</keyword>
<evidence type="ECO:0000313" key="3">
    <source>
        <dbReference type="Proteomes" id="UP001549145"/>
    </source>
</evidence>
<name>A0ABV2LB72_9HYPH</name>
<sequence>MNAIAERRAPACAPWKSLPLEILVSAFAIILAGGLKWAGALP</sequence>
<keyword evidence="1" id="KW-0812">Transmembrane</keyword>
<evidence type="ECO:0000256" key="1">
    <source>
        <dbReference type="SAM" id="Phobius"/>
    </source>
</evidence>
<dbReference type="Proteomes" id="UP001549145">
    <property type="component" value="Unassembled WGS sequence"/>
</dbReference>
<keyword evidence="3" id="KW-1185">Reference proteome</keyword>
<protein>
    <submittedName>
        <fullName evidence="2">Uncharacterized protein</fullName>
    </submittedName>
</protein>
<gene>
    <name evidence="2" type="ORF">ABID43_004663</name>
</gene>
<organism evidence="2 3">
    <name type="scientific">Methylobacterium goesingense</name>
    <dbReference type="NCBI Taxonomy" id="243690"/>
    <lineage>
        <taxon>Bacteria</taxon>
        <taxon>Pseudomonadati</taxon>
        <taxon>Pseudomonadota</taxon>
        <taxon>Alphaproteobacteria</taxon>
        <taxon>Hyphomicrobiales</taxon>
        <taxon>Methylobacteriaceae</taxon>
        <taxon>Methylobacterium</taxon>
    </lineage>
</organism>
<reference evidence="2 3" key="1">
    <citation type="submission" date="2024-06" db="EMBL/GenBank/DDBJ databases">
        <title>Genomic Encyclopedia of Type Strains, Phase IV (KMG-IV): sequencing the most valuable type-strain genomes for metagenomic binning, comparative biology and taxonomic classification.</title>
        <authorList>
            <person name="Goeker M."/>
        </authorList>
    </citation>
    <scope>NUCLEOTIDE SEQUENCE [LARGE SCALE GENOMIC DNA]</scope>
    <source>
        <strain evidence="2 3">DSM 21331</strain>
    </source>
</reference>
<keyword evidence="1" id="KW-1133">Transmembrane helix</keyword>
<accession>A0ABV2LB72</accession>
<feature type="transmembrane region" description="Helical" evidence="1">
    <location>
        <begin position="20"/>
        <end position="39"/>
    </location>
</feature>
<dbReference type="EMBL" id="JBEPMM010000022">
    <property type="protein sequence ID" value="MET3695098.1"/>
    <property type="molecule type" value="Genomic_DNA"/>
</dbReference>